<reference evidence="3" key="1">
    <citation type="journal article" date="2019" name="Int. J. Syst. Evol. Microbiol.">
        <title>The Global Catalogue of Microorganisms (GCM) 10K type strain sequencing project: providing services to taxonomists for standard genome sequencing and annotation.</title>
        <authorList>
            <consortium name="The Broad Institute Genomics Platform"/>
            <consortium name="The Broad Institute Genome Sequencing Center for Infectious Disease"/>
            <person name="Wu L."/>
            <person name="Ma J."/>
        </authorList>
    </citation>
    <scope>NUCLEOTIDE SEQUENCE [LARGE SCALE GENOMIC DNA]</scope>
    <source>
        <strain evidence="3">CGMCC 1.12778</strain>
    </source>
</reference>
<proteinExistence type="predicted"/>
<evidence type="ECO:0000313" key="3">
    <source>
        <dbReference type="Proteomes" id="UP000643279"/>
    </source>
</evidence>
<feature type="region of interest" description="Disordered" evidence="1">
    <location>
        <begin position="109"/>
        <end position="136"/>
    </location>
</feature>
<dbReference type="EMBL" id="BMFW01000001">
    <property type="protein sequence ID" value="GGH89366.1"/>
    <property type="molecule type" value="Genomic_DNA"/>
</dbReference>
<comment type="caution">
    <text evidence="2">The sequence shown here is derived from an EMBL/GenBank/DDBJ whole genome shotgun (WGS) entry which is preliminary data.</text>
</comment>
<name>A0ABQ2AF21_9MICC</name>
<organism evidence="2 3">
    <name type="scientific">Arthrobacter liuii</name>
    <dbReference type="NCBI Taxonomy" id="1476996"/>
    <lineage>
        <taxon>Bacteria</taxon>
        <taxon>Bacillati</taxon>
        <taxon>Actinomycetota</taxon>
        <taxon>Actinomycetes</taxon>
        <taxon>Micrococcales</taxon>
        <taxon>Micrococcaceae</taxon>
        <taxon>Arthrobacter</taxon>
    </lineage>
</organism>
<sequence>MGWGVRGDHRLLEFDGVGRVAGFHRGQLRFQSGYELQPFQPDPIPPLQHINISTNPRSQEIILTVQRIKGSNAGVSTFRCYPDTAADSHKDIIQRGTDIQTPRQLHMLRRPNAYPPANGGSTSTTSSGPRTVDWSRTATSLSRKLLRERIR</sequence>
<evidence type="ECO:0000313" key="2">
    <source>
        <dbReference type="EMBL" id="GGH89366.1"/>
    </source>
</evidence>
<feature type="compositionally biased region" description="Low complexity" evidence="1">
    <location>
        <begin position="119"/>
        <end position="128"/>
    </location>
</feature>
<evidence type="ECO:0000256" key="1">
    <source>
        <dbReference type="SAM" id="MobiDB-lite"/>
    </source>
</evidence>
<keyword evidence="3" id="KW-1185">Reference proteome</keyword>
<accession>A0ABQ2AF21</accession>
<protein>
    <submittedName>
        <fullName evidence="2">Uncharacterized protein</fullName>
    </submittedName>
</protein>
<dbReference type="Proteomes" id="UP000643279">
    <property type="component" value="Unassembled WGS sequence"/>
</dbReference>
<gene>
    <name evidence="2" type="ORF">GCM10007170_00600</name>
</gene>